<dbReference type="GO" id="GO:0044528">
    <property type="term" value="P:regulation of mitochondrial mRNA stability"/>
    <property type="evidence" value="ECO:0007669"/>
    <property type="project" value="TreeGrafter"/>
</dbReference>
<feature type="compositionally biased region" description="Low complexity" evidence="1">
    <location>
        <begin position="878"/>
        <end position="890"/>
    </location>
</feature>
<reference evidence="3 4" key="1">
    <citation type="submission" date="2017-08" db="EMBL/GenBank/DDBJ databases">
        <title>Acidophilic green algal genome provides insights into adaptation to an acidic environment.</title>
        <authorList>
            <person name="Hirooka S."/>
            <person name="Hirose Y."/>
            <person name="Kanesaki Y."/>
            <person name="Higuchi S."/>
            <person name="Fujiwara T."/>
            <person name="Onuma R."/>
            <person name="Era A."/>
            <person name="Ohbayashi R."/>
            <person name="Uzuka A."/>
            <person name="Nozaki H."/>
            <person name="Yoshikawa H."/>
            <person name="Miyagishima S.Y."/>
        </authorList>
    </citation>
    <scope>NUCLEOTIDE SEQUENCE [LARGE SCALE GENOMIC DNA]</scope>
    <source>
        <strain evidence="3 4">NIES-2499</strain>
    </source>
</reference>
<dbReference type="PROSITE" id="PS51286">
    <property type="entry name" value="RAP"/>
    <property type="match status" value="1"/>
</dbReference>
<dbReference type="PANTHER" id="PTHR21228:SF40">
    <property type="entry name" value="LD45607P"/>
    <property type="match status" value="1"/>
</dbReference>
<feature type="region of interest" description="Disordered" evidence="1">
    <location>
        <begin position="207"/>
        <end position="272"/>
    </location>
</feature>
<dbReference type="EMBL" id="BEGY01000011">
    <property type="protein sequence ID" value="GAX75247.1"/>
    <property type="molecule type" value="Genomic_DNA"/>
</dbReference>
<accession>A0A250WWN5</accession>
<feature type="region of interest" description="Disordered" evidence="1">
    <location>
        <begin position="290"/>
        <end position="340"/>
    </location>
</feature>
<proteinExistence type="predicted"/>
<feature type="compositionally biased region" description="Low complexity" evidence="1">
    <location>
        <begin position="242"/>
        <end position="257"/>
    </location>
</feature>
<feature type="region of interest" description="Disordered" evidence="1">
    <location>
        <begin position="832"/>
        <end position="926"/>
    </location>
</feature>
<feature type="compositionally biased region" description="Low complexity" evidence="1">
    <location>
        <begin position="777"/>
        <end position="790"/>
    </location>
</feature>
<feature type="compositionally biased region" description="Acidic residues" evidence="1">
    <location>
        <begin position="908"/>
        <end position="917"/>
    </location>
</feature>
<feature type="compositionally biased region" description="Low complexity" evidence="1">
    <location>
        <begin position="293"/>
        <end position="311"/>
    </location>
</feature>
<keyword evidence="4" id="KW-1185">Reference proteome</keyword>
<evidence type="ECO:0000313" key="4">
    <source>
        <dbReference type="Proteomes" id="UP000232323"/>
    </source>
</evidence>
<dbReference type="Proteomes" id="UP000232323">
    <property type="component" value="Unassembled WGS sequence"/>
</dbReference>
<dbReference type="Pfam" id="PF08373">
    <property type="entry name" value="RAP"/>
    <property type="match status" value="1"/>
</dbReference>
<feature type="region of interest" description="Disordered" evidence="1">
    <location>
        <begin position="123"/>
        <end position="179"/>
    </location>
</feature>
<feature type="compositionally biased region" description="Pro residues" evidence="1">
    <location>
        <begin position="138"/>
        <end position="153"/>
    </location>
</feature>
<gene>
    <name evidence="3" type="ORF">CEUSTIGMA_g2692.t1</name>
</gene>
<dbReference type="GO" id="GO:0035770">
    <property type="term" value="C:ribonucleoprotein granule"/>
    <property type="evidence" value="ECO:0007669"/>
    <property type="project" value="TreeGrafter"/>
</dbReference>
<feature type="compositionally biased region" description="Polar residues" evidence="1">
    <location>
        <begin position="224"/>
        <end position="241"/>
    </location>
</feature>
<organism evidence="3 4">
    <name type="scientific">Chlamydomonas eustigma</name>
    <dbReference type="NCBI Taxonomy" id="1157962"/>
    <lineage>
        <taxon>Eukaryota</taxon>
        <taxon>Viridiplantae</taxon>
        <taxon>Chlorophyta</taxon>
        <taxon>core chlorophytes</taxon>
        <taxon>Chlorophyceae</taxon>
        <taxon>CS clade</taxon>
        <taxon>Chlamydomonadales</taxon>
        <taxon>Chlamydomonadaceae</taxon>
        <taxon>Chlamydomonas</taxon>
    </lineage>
</organism>
<dbReference type="InterPro" id="IPR050870">
    <property type="entry name" value="FAST_kinase"/>
</dbReference>
<dbReference type="SMART" id="SM00952">
    <property type="entry name" value="RAP"/>
    <property type="match status" value="1"/>
</dbReference>
<comment type="caution">
    <text evidence="3">The sequence shown here is derived from an EMBL/GenBank/DDBJ whole genome shotgun (WGS) entry which is preliminary data.</text>
</comment>
<dbReference type="GO" id="GO:0003723">
    <property type="term" value="F:RNA binding"/>
    <property type="evidence" value="ECO:0007669"/>
    <property type="project" value="TreeGrafter"/>
</dbReference>
<protein>
    <recommendedName>
        <fullName evidence="2">RAP domain-containing protein</fullName>
    </recommendedName>
</protein>
<evidence type="ECO:0000259" key="2">
    <source>
        <dbReference type="PROSITE" id="PS51286"/>
    </source>
</evidence>
<dbReference type="OrthoDB" id="552660at2759"/>
<dbReference type="GO" id="GO:0005759">
    <property type="term" value="C:mitochondrial matrix"/>
    <property type="evidence" value="ECO:0007669"/>
    <property type="project" value="TreeGrafter"/>
</dbReference>
<evidence type="ECO:0000256" key="1">
    <source>
        <dbReference type="SAM" id="MobiDB-lite"/>
    </source>
</evidence>
<name>A0A250WWN5_9CHLO</name>
<dbReference type="PANTHER" id="PTHR21228">
    <property type="entry name" value="FAST LEU-RICH DOMAIN-CONTAINING"/>
    <property type="match status" value="1"/>
</dbReference>
<evidence type="ECO:0000313" key="3">
    <source>
        <dbReference type="EMBL" id="GAX75247.1"/>
    </source>
</evidence>
<dbReference type="InterPro" id="IPR013584">
    <property type="entry name" value="RAP"/>
</dbReference>
<dbReference type="GO" id="GO:0000963">
    <property type="term" value="P:mitochondrial RNA processing"/>
    <property type="evidence" value="ECO:0007669"/>
    <property type="project" value="TreeGrafter"/>
</dbReference>
<feature type="compositionally biased region" description="Low complexity" evidence="1">
    <location>
        <begin position="321"/>
        <end position="340"/>
    </location>
</feature>
<feature type="region of interest" description="Disordered" evidence="1">
    <location>
        <begin position="777"/>
        <end position="809"/>
    </location>
</feature>
<feature type="domain" description="RAP" evidence="2">
    <location>
        <begin position="1345"/>
        <end position="1406"/>
    </location>
</feature>
<sequence>MREYQEWGGVNWKKRKEELGGHSITRAAAAANLLKSLEALIAVVQQDSSTGHLHLASHHAASLSAAIQRLCLAIATDGLVSLQGPRHHDVSSPITVVAQHAAHTAVTAPNELLVHTSSTAARCVGGDASSTQTEPRQEPPTSPSMPRQEPPASPSMRRQEPPTSPSMSFLHDQINQPADGAFGDEVAGILHSVASVCTAVLQSVSLTQPDSKKQYKRQHDKPWMSSSRQQPADSINQHSQASPCSSESSGWSRSTSSKQQYKSRPLDPSQGSGVGSLIYEVTSCISPPVKAMSSAEGHGGAAAAQQSISGGCPEGLGAGNGSSSSPGSGSSSSKDSDVVVGTSCSSSSPLLSTLSPRCLAQLIRALVLLRPHPYYVSPGAWRRLAEAAAAAAPRMDINTDVVHLTWAAVKQAELLSSHEEGSNGSGRYNYVWRGQQSTASHGIEGDPYKSTSTSPNNGALKACRSGHCQQEPGATTRLQNGEASGGWQRCGNQVRTWPLEVALGMRVAAAGPEEVAAAGVAAVASLAGGLPKLGKSVPREAYVSLAQGLKYRGPGCTSTAAAFFTTAHYHSHRPSSSSYIPSKLLSSYASMHTPASNMMTTEQHYDAGLVKPPQQKPQLHEGNKEVPNNANLLISCAPLDESRKPSRPSLMAHSSADYYPSMSQAGTGLMVPQALKEDHIDVNQTHSIEKAEAPKEVRQPLIFHMDPKQLARCLSGFASAGHHDVRLFDLAAVQAKRLMPCFGAVELSTLLWAFSKAGHCPRAFMVKTLKRQQKAQMPAGCQQAGQQQQQHPEASKGNYRDPEVEQQQDLWSQDVVPDAAMDLSNYGAFSSSTASAATEDEMLSSSTASAGTEDEMLSSSTASAATEDDEMHNQICRSPSSPSSPSLSSLHALLNDGIRKGATSSAKDDDDDDDTTTSEEGCQEGHTTFEVARDKLNAARGISVGSDPLFLHQESGSFVTALPSGGSGAVLRMLRSNARRLFAAASLHFVDTIGIHNLTDDQLVQLLYVYGGLRHHSVKLLEAAREEVQARLPHLSPRHLYLLAWSFEKVKFYDESLYKALVSAALYRLHDFPLRTLSGFLWALAVARHYDERLYRQAAGVVTDLLKPPNASVGVSTQINLKGMTGGSHQASLASEPALRSHHHSYHHQRASPHDITCIAMAFAQFNHHDEALFQALSAAAVRLLPSMNSWHVSNLTWSLSVVQHFNEKLFAAAFDKIAKEADRHQKAASAAALKASSGSSVVVAAVNKHVVSTQAAMQLYQAWLLLGDIYGGIIDTPAYIPTSLLRSCESLWKQTLMTGITTSDFQIAVGKALLRMGLRPKYEVLTEDGLFSIDIAVKWKGRRLAVEVDGGWHFSRSSTPRVPLARAVSKWRCLEMRGWKVVSVPWFQWFTLEDSDEVRQTYLEDLMDGVLWRTHQSSLYTT</sequence>